<accession>A0A146KHN9</accession>
<feature type="non-terminal residue" evidence="1">
    <location>
        <position position="229"/>
    </location>
</feature>
<dbReference type="EMBL" id="GDID01001481">
    <property type="protein sequence ID" value="JAP95125.1"/>
    <property type="molecule type" value="Transcribed_RNA"/>
</dbReference>
<reference evidence="1" key="1">
    <citation type="submission" date="2015-07" db="EMBL/GenBank/DDBJ databases">
        <title>Adaptation to a free-living lifestyle via gene acquisitions in the diplomonad Trepomonas sp. PC1.</title>
        <authorList>
            <person name="Xu F."/>
            <person name="Jerlstrom-Hultqvist J."/>
            <person name="Kolisko M."/>
            <person name="Simpson A.G.B."/>
            <person name="Roger A.J."/>
            <person name="Svard S.G."/>
            <person name="Andersson J.O."/>
        </authorList>
    </citation>
    <scope>NUCLEOTIDE SEQUENCE</scope>
    <source>
        <strain evidence="1">PC1</strain>
    </source>
</reference>
<dbReference type="Pfam" id="PF13306">
    <property type="entry name" value="LRR_5"/>
    <property type="match status" value="1"/>
</dbReference>
<protein>
    <submittedName>
        <fullName evidence="1">Leucine rich repeats-containing protein</fullName>
    </submittedName>
</protein>
<evidence type="ECO:0000313" key="1">
    <source>
        <dbReference type="EMBL" id="JAP95125.1"/>
    </source>
</evidence>
<dbReference type="InterPro" id="IPR026906">
    <property type="entry name" value="LRR_5"/>
</dbReference>
<proteinExistence type="predicted"/>
<dbReference type="AlphaFoldDB" id="A0A146KHN9"/>
<dbReference type="InterPro" id="IPR032675">
    <property type="entry name" value="LRR_dom_sf"/>
</dbReference>
<dbReference type="Gene3D" id="3.80.10.10">
    <property type="entry name" value="Ribonuclease Inhibitor"/>
    <property type="match status" value="1"/>
</dbReference>
<organism evidence="1">
    <name type="scientific">Trepomonas sp. PC1</name>
    <dbReference type="NCBI Taxonomy" id="1076344"/>
    <lineage>
        <taxon>Eukaryota</taxon>
        <taxon>Metamonada</taxon>
        <taxon>Diplomonadida</taxon>
        <taxon>Hexamitidae</taxon>
        <taxon>Hexamitinae</taxon>
        <taxon>Trepomonas</taxon>
    </lineage>
</organism>
<name>A0A146KHN9_9EUKA</name>
<sequence>SVQLDDQFQETNVKQVFMPLAQSINDGAFFQANIESLHLPSLLTAGGYSLSHNNFVLVNLPKLKTLHQRYSFFHCFSLKIFVALQLQTLNDWCFANCPQLESVLTPNAAISYHCFENCPQIKIILALEGDFECNCGNCPKCSGTLQICLQNGRLFAQTEEFQTLSWHERNDEKFVRTIPKMVKVDGLASRCQEYSLEIGQQCQKQHLLANSTQKMTEFVKLIGCSVVID</sequence>
<gene>
    <name evidence="1" type="ORF">TPC1_11982</name>
</gene>
<feature type="non-terminal residue" evidence="1">
    <location>
        <position position="1"/>
    </location>
</feature>